<evidence type="ECO:0000313" key="1">
    <source>
        <dbReference type="EMBL" id="MCQ8186509.1"/>
    </source>
</evidence>
<name>A0A9X2RIW9_9PROT</name>
<accession>A0A9X2RIW9</accession>
<dbReference type="EMBL" id="JANIBC010000020">
    <property type="protein sequence ID" value="MCQ8186509.1"/>
    <property type="molecule type" value="Genomic_DNA"/>
</dbReference>
<gene>
    <name evidence="1" type="ORF">NOG11_14090</name>
</gene>
<dbReference type="Proteomes" id="UP001142610">
    <property type="component" value="Unassembled WGS sequence"/>
</dbReference>
<evidence type="ECO:0008006" key="3">
    <source>
        <dbReference type="Google" id="ProtNLM"/>
    </source>
</evidence>
<comment type="caution">
    <text evidence="1">The sequence shown here is derived from an EMBL/GenBank/DDBJ whole genome shotgun (WGS) entry which is preliminary data.</text>
</comment>
<protein>
    <recommendedName>
        <fullName evidence="3">Transcriptional regulator</fullName>
    </recommendedName>
</protein>
<dbReference type="RefSeq" id="WP_256620437.1">
    <property type="nucleotide sequence ID" value="NZ_JANIBC010000020.1"/>
</dbReference>
<reference evidence="1" key="1">
    <citation type="submission" date="2022-07" db="EMBL/GenBank/DDBJ databases">
        <title>Parvularcula maris sp. nov., an algicidal bacterium isolated from seawater.</title>
        <authorList>
            <person name="Li F."/>
        </authorList>
    </citation>
    <scope>NUCLEOTIDE SEQUENCE</scope>
    <source>
        <strain evidence="1">BGMRC 0090</strain>
    </source>
</reference>
<sequence length="222" mass="25017">MSTLAEIIRTARQADRLLTEGSLRSLLGGSDSRRYGLVNRALKDGSLIRIKRGLYTLSPDYRTSPPHPFAVAQGIVPGSYVSLETALAHYGWIPEAVFETASIAPGRKSSEWDHETMGRFGFYPLALQPYGFLRQVDRVEIGGQTALLARPHRALMDLVARRKLPWQGLEWLVESLRIELQHLGNIRLKDLDALKTVYKQKLPNLFLRELRTAVADLKGTKR</sequence>
<evidence type="ECO:0000313" key="2">
    <source>
        <dbReference type="Proteomes" id="UP001142610"/>
    </source>
</evidence>
<keyword evidence="2" id="KW-1185">Reference proteome</keyword>
<proteinExistence type="predicted"/>
<organism evidence="1 2">
    <name type="scientific">Parvularcula maris</name>
    <dbReference type="NCBI Taxonomy" id="2965077"/>
    <lineage>
        <taxon>Bacteria</taxon>
        <taxon>Pseudomonadati</taxon>
        <taxon>Pseudomonadota</taxon>
        <taxon>Alphaproteobacteria</taxon>
        <taxon>Parvularculales</taxon>
        <taxon>Parvularculaceae</taxon>
        <taxon>Parvularcula</taxon>
    </lineage>
</organism>
<dbReference type="AlphaFoldDB" id="A0A9X2RIW9"/>